<dbReference type="OrthoDB" id="4419576at2"/>
<feature type="region of interest" description="Disordered" evidence="1">
    <location>
        <begin position="286"/>
        <end position="342"/>
    </location>
</feature>
<dbReference type="EMBL" id="QXJK01000002">
    <property type="protein sequence ID" value="RIX36252.1"/>
    <property type="molecule type" value="Genomic_DNA"/>
</dbReference>
<name>A0A418Q940_9CORY</name>
<evidence type="ECO:0008006" key="4">
    <source>
        <dbReference type="Google" id="ProtNLM"/>
    </source>
</evidence>
<reference evidence="2 3" key="1">
    <citation type="submission" date="2018-09" db="EMBL/GenBank/DDBJ databases">
        <title>Optimization and identification of Corynebacterium falsenii FN1-14 from fish paste.</title>
        <authorList>
            <person name="Daroonpunt R."/>
            <person name="Tanasupawat S."/>
        </authorList>
    </citation>
    <scope>NUCLEOTIDE SEQUENCE [LARGE SCALE GENOMIC DNA]</scope>
    <source>
        <strain evidence="2 3">FN1-14</strain>
    </source>
</reference>
<organism evidence="2 3">
    <name type="scientific">Corynebacterium falsenii</name>
    <dbReference type="NCBI Taxonomy" id="108486"/>
    <lineage>
        <taxon>Bacteria</taxon>
        <taxon>Bacillati</taxon>
        <taxon>Actinomycetota</taxon>
        <taxon>Actinomycetes</taxon>
        <taxon>Mycobacteriales</taxon>
        <taxon>Corynebacteriaceae</taxon>
        <taxon>Corynebacterium</taxon>
    </lineage>
</organism>
<protein>
    <recommendedName>
        <fullName evidence="4">ParB/Sulfiredoxin domain-containing protein</fullName>
    </recommendedName>
</protein>
<gene>
    <name evidence="2" type="ORF">D3M95_03005</name>
</gene>
<dbReference type="Proteomes" id="UP000285278">
    <property type="component" value="Unassembled WGS sequence"/>
</dbReference>
<feature type="compositionally biased region" description="Basic residues" evidence="1">
    <location>
        <begin position="333"/>
        <end position="342"/>
    </location>
</feature>
<feature type="compositionally biased region" description="Polar residues" evidence="1">
    <location>
        <begin position="287"/>
        <end position="298"/>
    </location>
</feature>
<sequence>MVGNKLPFGSGGWSQKKLPVSKLDLDLMNARFRDDAENQTQALEFMLAVAGGKCLKLFEDLCMSGDLNPSDLPIVVAEGNRYRVLEGNRRLTCLKIWKKPGLLDSISEDLRNKYKGRFESVIQEAPYAPPNEIKVVVVDSIEDADGWIDKKHGRDKDGASTVEWNAFEKDRRQYRKTNKKTRAFSFVDMLNAEYGDELEMMQSLSVLLQIQYTILERILNNPVMCDDLGVRYESDGRTRLDQGAKSMRPFFARLLDDLAQKRKNSRSLGDVEEISEYLTLLREETLGNENLSPTNSNKPPEPTKNDPAGGAEANSYPRQGSENQSKVKDAAPVKKRRKRKPTVRVLQGVSMDGFSGKTAKLVEDTSVLSVDNNPVIVAILLRVILDIACYQFLKRFSKQKPPHSLDEKIKRVLKIIDPQVSGELGKAETTKPFDILFRTVDDDKNYLRLVQFAVHSSEYSSTAGETKELADRFEPMLVAMNERMRQNQVS</sequence>
<evidence type="ECO:0000313" key="2">
    <source>
        <dbReference type="EMBL" id="RIX36252.1"/>
    </source>
</evidence>
<dbReference type="AlphaFoldDB" id="A0A418Q940"/>
<evidence type="ECO:0000256" key="1">
    <source>
        <dbReference type="SAM" id="MobiDB-lite"/>
    </source>
</evidence>
<keyword evidence="3" id="KW-1185">Reference proteome</keyword>
<dbReference type="RefSeq" id="WP_119664376.1">
    <property type="nucleotide sequence ID" value="NZ_QXJK01000002.1"/>
</dbReference>
<accession>A0A418Q940</accession>
<evidence type="ECO:0000313" key="3">
    <source>
        <dbReference type="Proteomes" id="UP000285278"/>
    </source>
</evidence>
<proteinExistence type="predicted"/>
<comment type="caution">
    <text evidence="2">The sequence shown here is derived from an EMBL/GenBank/DDBJ whole genome shotgun (WGS) entry which is preliminary data.</text>
</comment>